<proteinExistence type="predicted"/>
<comment type="caution">
    <text evidence="1">The sequence shown here is derived from an EMBL/GenBank/DDBJ whole genome shotgun (WGS) entry which is preliminary data.</text>
</comment>
<sequence>MGGWATLEMVNKYAHLSSEHLAKYSGVVTFLTQTDKCSSQKQHLKLLTG</sequence>
<accession>A0A077QHC9</accession>
<gene>
    <name evidence="1" type="ORF">XBI1_2280013</name>
</gene>
<protein>
    <recommendedName>
        <fullName evidence="3">Integrase</fullName>
    </recommendedName>
</protein>
<reference evidence="1" key="1">
    <citation type="submission" date="2013-07" db="EMBL/GenBank/DDBJ databases">
        <title>Sub-species coevolution in mutualistic symbiosis.</title>
        <authorList>
            <person name="Murfin K."/>
            <person name="Klassen J."/>
            <person name="Lee M."/>
            <person name="Forst S."/>
            <person name="Stock P."/>
            <person name="Goodrich-Blair H."/>
        </authorList>
    </citation>
    <scope>NUCLEOTIDE SEQUENCE [LARGE SCALE GENOMIC DNA]</scope>
    <source>
        <strain evidence="1">Intermedium</strain>
    </source>
</reference>
<dbReference type="Proteomes" id="UP000028480">
    <property type="component" value="Unassembled WGS sequence"/>
</dbReference>
<dbReference type="AlphaFoldDB" id="A0A077QHC9"/>
<evidence type="ECO:0000313" key="1">
    <source>
        <dbReference type="EMBL" id="CDH32864.1"/>
    </source>
</evidence>
<organism evidence="1 2">
    <name type="scientific">Xenorhabdus bovienii str. Intermedium</name>
    <dbReference type="NCBI Taxonomy" id="1379677"/>
    <lineage>
        <taxon>Bacteria</taxon>
        <taxon>Pseudomonadati</taxon>
        <taxon>Pseudomonadota</taxon>
        <taxon>Gammaproteobacteria</taxon>
        <taxon>Enterobacterales</taxon>
        <taxon>Morganellaceae</taxon>
        <taxon>Xenorhabdus</taxon>
    </lineage>
</organism>
<name>A0A077QHC9_XENBV</name>
<evidence type="ECO:0000313" key="2">
    <source>
        <dbReference type="Proteomes" id="UP000028480"/>
    </source>
</evidence>
<dbReference type="HOGENOM" id="CLU_3142281_0_0_6"/>
<dbReference type="EMBL" id="CBTB010000144">
    <property type="protein sequence ID" value="CDH32864.1"/>
    <property type="molecule type" value="Genomic_DNA"/>
</dbReference>
<evidence type="ECO:0008006" key="3">
    <source>
        <dbReference type="Google" id="ProtNLM"/>
    </source>
</evidence>